<evidence type="ECO:0000256" key="2">
    <source>
        <dbReference type="ARBA" id="ARBA00009023"/>
    </source>
</evidence>
<dbReference type="NCBIfam" id="TIGR00787">
    <property type="entry name" value="dctP"/>
    <property type="match status" value="1"/>
</dbReference>
<dbReference type="EMBL" id="JOJP01000001">
    <property type="protein sequence ID" value="KEI73412.1"/>
    <property type="molecule type" value="Genomic_DNA"/>
</dbReference>
<dbReference type="Pfam" id="PF03480">
    <property type="entry name" value="DctP"/>
    <property type="match status" value="1"/>
</dbReference>
<sequence>MKKLVAALSTTMALTAVISTPADAFFGKKDDTVTWKLGHNANTDHIWHETSLKFASLVEEKSNGKMKVEVFPNGQLGSETDMINSVRLGTLDIVLAGETMQNWAPKAAMMAAPYAFRDLDHMNKVLDGSIGREIEQNITDKVGLVPLYYHERAPRNLTTNKDINSINDLNGLVLRVPDVPMFVKTWEVIGAKPTPMALQEVFTSLQQNTIQGQENPYDLISSLGFYEVQKYAYESEHVIQWIYAVAGEKQLNKLPEELQTVVKEAAAESEAYAKSEFGEFIKKARQDLVDRGMEIRPIDKAGLQKIVSESMEDILTDDQFDIYTRIIATN</sequence>
<dbReference type="Gene3D" id="3.40.190.170">
    <property type="entry name" value="Bacterial extracellular solute-binding protein, family 7"/>
    <property type="match status" value="1"/>
</dbReference>
<dbReference type="GO" id="GO:0030288">
    <property type="term" value="C:outer membrane-bounded periplasmic space"/>
    <property type="evidence" value="ECO:0007669"/>
    <property type="project" value="InterPro"/>
</dbReference>
<dbReference type="PANTHER" id="PTHR33376:SF4">
    <property type="entry name" value="SIALIC ACID-BINDING PERIPLASMIC PROTEIN SIAP"/>
    <property type="match status" value="1"/>
</dbReference>
<evidence type="ECO:0000256" key="1">
    <source>
        <dbReference type="ARBA" id="ARBA00004196"/>
    </source>
</evidence>
<dbReference type="InterPro" id="IPR004682">
    <property type="entry name" value="TRAP_DctP"/>
</dbReference>
<keyword evidence="4 5" id="KW-0732">Signal</keyword>
<comment type="similarity">
    <text evidence="2">Belongs to the bacterial solute-binding protein 7 family.</text>
</comment>
<feature type="signal peptide" evidence="5">
    <location>
        <begin position="1"/>
        <end position="24"/>
    </location>
</feature>
<dbReference type="InterPro" id="IPR038404">
    <property type="entry name" value="TRAP_DctP_sf"/>
</dbReference>
<evidence type="ECO:0000256" key="4">
    <source>
        <dbReference type="ARBA" id="ARBA00022729"/>
    </source>
</evidence>
<evidence type="ECO:0000313" key="7">
    <source>
        <dbReference type="Proteomes" id="UP000027997"/>
    </source>
</evidence>
<comment type="subcellular location">
    <subcellularLocation>
        <location evidence="1">Cell envelope</location>
    </subcellularLocation>
</comment>
<dbReference type="Proteomes" id="UP000027997">
    <property type="component" value="Unassembled WGS sequence"/>
</dbReference>
<dbReference type="AlphaFoldDB" id="A0A081KGY6"/>
<dbReference type="PIRSF" id="PIRSF006470">
    <property type="entry name" value="DctB"/>
    <property type="match status" value="1"/>
</dbReference>
<dbReference type="STRING" id="305900.GV64_24190"/>
<proteinExistence type="inferred from homology"/>
<keyword evidence="3" id="KW-0813">Transport</keyword>
<evidence type="ECO:0000256" key="3">
    <source>
        <dbReference type="ARBA" id="ARBA00022448"/>
    </source>
</evidence>
<gene>
    <name evidence="6" type="ORF">GV64_24190</name>
</gene>
<dbReference type="RefSeq" id="WP_034844496.1">
    <property type="nucleotide sequence ID" value="NZ_JOJP01000001.1"/>
</dbReference>
<organism evidence="6 7">
    <name type="scientific">Endozoicomonas elysicola</name>
    <dbReference type="NCBI Taxonomy" id="305900"/>
    <lineage>
        <taxon>Bacteria</taxon>
        <taxon>Pseudomonadati</taxon>
        <taxon>Pseudomonadota</taxon>
        <taxon>Gammaproteobacteria</taxon>
        <taxon>Oceanospirillales</taxon>
        <taxon>Endozoicomonadaceae</taxon>
        <taxon>Endozoicomonas</taxon>
    </lineage>
</organism>
<protein>
    <submittedName>
        <fullName evidence="6">C4-dicarboxylate ABC transporter</fullName>
    </submittedName>
</protein>
<dbReference type="CDD" id="cd13603">
    <property type="entry name" value="PBP2_TRAP_Siap_TeaA_like"/>
    <property type="match status" value="1"/>
</dbReference>
<evidence type="ECO:0000256" key="5">
    <source>
        <dbReference type="SAM" id="SignalP"/>
    </source>
</evidence>
<accession>A0A081KGY6</accession>
<dbReference type="NCBIfam" id="NF037995">
    <property type="entry name" value="TRAP_S1"/>
    <property type="match status" value="1"/>
</dbReference>
<dbReference type="eggNOG" id="COG1638">
    <property type="taxonomic scope" value="Bacteria"/>
</dbReference>
<dbReference type="PANTHER" id="PTHR33376">
    <property type="match status" value="1"/>
</dbReference>
<feature type="chain" id="PRO_5001758887" evidence="5">
    <location>
        <begin position="25"/>
        <end position="330"/>
    </location>
</feature>
<comment type="caution">
    <text evidence="6">The sequence shown here is derived from an EMBL/GenBank/DDBJ whole genome shotgun (WGS) entry which is preliminary data.</text>
</comment>
<evidence type="ECO:0000313" key="6">
    <source>
        <dbReference type="EMBL" id="KEI73412.1"/>
    </source>
</evidence>
<dbReference type="GO" id="GO:0055085">
    <property type="term" value="P:transmembrane transport"/>
    <property type="evidence" value="ECO:0007669"/>
    <property type="project" value="InterPro"/>
</dbReference>
<keyword evidence="7" id="KW-1185">Reference proteome</keyword>
<name>A0A081KGY6_9GAMM</name>
<reference evidence="6 7" key="1">
    <citation type="submission" date="2014-06" db="EMBL/GenBank/DDBJ databases">
        <title>Whole Genome Sequences of Three Symbiotic Endozoicomonas Bacteria.</title>
        <authorList>
            <person name="Neave M.J."/>
            <person name="Apprill A."/>
            <person name="Voolstra C.R."/>
        </authorList>
    </citation>
    <scope>NUCLEOTIDE SEQUENCE [LARGE SCALE GENOMIC DNA]</scope>
    <source>
        <strain evidence="6 7">DSM 22380</strain>
    </source>
</reference>
<dbReference type="InterPro" id="IPR018389">
    <property type="entry name" value="DctP_fam"/>
</dbReference>